<proteinExistence type="predicted"/>
<gene>
    <name evidence="2" type="ORF">DFH08DRAFT_970907</name>
</gene>
<evidence type="ECO:0000256" key="1">
    <source>
        <dbReference type="SAM" id="MobiDB-lite"/>
    </source>
</evidence>
<dbReference type="AlphaFoldDB" id="A0AAD7EGJ0"/>
<sequence length="171" mass="18177">MDKQIPKIAYLRPDALRDQRAAALLAAGQVGVPEFHQATNIYRFDGVTTCICAEIEKHGGACKPIRGSLLLLDRLRAGGINFPVILIPTTLTEAHALQTKTAIKRAEQPATLGPRPTVQAAAAVADLLREDDFPVAAAADDENESEGEVEEEEGSDVDTDASSDSGDEPTT</sequence>
<keyword evidence="3" id="KW-1185">Reference proteome</keyword>
<comment type="caution">
    <text evidence="2">The sequence shown here is derived from an EMBL/GenBank/DDBJ whole genome shotgun (WGS) entry which is preliminary data.</text>
</comment>
<feature type="region of interest" description="Disordered" evidence="1">
    <location>
        <begin position="133"/>
        <end position="171"/>
    </location>
</feature>
<dbReference type="EMBL" id="JARIHO010000055">
    <property type="protein sequence ID" value="KAJ7319014.1"/>
    <property type="molecule type" value="Genomic_DNA"/>
</dbReference>
<accession>A0AAD7EGJ0</accession>
<name>A0AAD7EGJ0_9AGAR</name>
<evidence type="ECO:0000313" key="3">
    <source>
        <dbReference type="Proteomes" id="UP001218218"/>
    </source>
</evidence>
<protein>
    <submittedName>
        <fullName evidence="2">Uncharacterized protein</fullName>
    </submittedName>
</protein>
<dbReference type="Proteomes" id="UP001218218">
    <property type="component" value="Unassembled WGS sequence"/>
</dbReference>
<reference evidence="2" key="1">
    <citation type="submission" date="2023-03" db="EMBL/GenBank/DDBJ databases">
        <title>Massive genome expansion in bonnet fungi (Mycena s.s.) driven by repeated elements and novel gene families across ecological guilds.</title>
        <authorList>
            <consortium name="Lawrence Berkeley National Laboratory"/>
            <person name="Harder C.B."/>
            <person name="Miyauchi S."/>
            <person name="Viragh M."/>
            <person name="Kuo A."/>
            <person name="Thoen E."/>
            <person name="Andreopoulos B."/>
            <person name="Lu D."/>
            <person name="Skrede I."/>
            <person name="Drula E."/>
            <person name="Henrissat B."/>
            <person name="Morin E."/>
            <person name="Kohler A."/>
            <person name="Barry K."/>
            <person name="LaButti K."/>
            <person name="Morin E."/>
            <person name="Salamov A."/>
            <person name="Lipzen A."/>
            <person name="Mereny Z."/>
            <person name="Hegedus B."/>
            <person name="Baldrian P."/>
            <person name="Stursova M."/>
            <person name="Weitz H."/>
            <person name="Taylor A."/>
            <person name="Grigoriev I.V."/>
            <person name="Nagy L.G."/>
            <person name="Martin F."/>
            <person name="Kauserud H."/>
        </authorList>
    </citation>
    <scope>NUCLEOTIDE SEQUENCE</scope>
    <source>
        <strain evidence="2">CBHHK002</strain>
    </source>
</reference>
<feature type="compositionally biased region" description="Acidic residues" evidence="1">
    <location>
        <begin position="139"/>
        <end position="171"/>
    </location>
</feature>
<organism evidence="2 3">
    <name type="scientific">Mycena albidolilacea</name>
    <dbReference type="NCBI Taxonomy" id="1033008"/>
    <lineage>
        <taxon>Eukaryota</taxon>
        <taxon>Fungi</taxon>
        <taxon>Dikarya</taxon>
        <taxon>Basidiomycota</taxon>
        <taxon>Agaricomycotina</taxon>
        <taxon>Agaricomycetes</taxon>
        <taxon>Agaricomycetidae</taxon>
        <taxon>Agaricales</taxon>
        <taxon>Marasmiineae</taxon>
        <taxon>Mycenaceae</taxon>
        <taxon>Mycena</taxon>
    </lineage>
</organism>
<evidence type="ECO:0000313" key="2">
    <source>
        <dbReference type="EMBL" id="KAJ7319014.1"/>
    </source>
</evidence>